<evidence type="ECO:0000313" key="1">
    <source>
        <dbReference type="EMBL" id="RGJ02169.1"/>
    </source>
</evidence>
<proteinExistence type="predicted"/>
<comment type="caution">
    <text evidence="1">The sequence shown here is derived from an EMBL/GenBank/DDBJ whole genome shotgun (WGS) entry which is preliminary data.</text>
</comment>
<dbReference type="Proteomes" id="UP000263014">
    <property type="component" value="Unassembled WGS sequence"/>
</dbReference>
<sequence length="84" mass="9416">MIPPYNDHRSLPVSHYGACIYFTRIQLTLPAASISETLFTKFFQGAARRAGITDTSVFLLGFDTIALQAEKTILLLTLKYILLH</sequence>
<dbReference type="AlphaFoldDB" id="A0A374P4X7"/>
<dbReference type="EMBL" id="QSON01000008">
    <property type="protein sequence ID" value="RGJ02169.1"/>
    <property type="molecule type" value="Genomic_DNA"/>
</dbReference>
<gene>
    <name evidence="1" type="ORF">DXD79_18490</name>
</gene>
<accession>A0A374P4X7</accession>
<protein>
    <submittedName>
        <fullName evidence="1">Uncharacterized protein</fullName>
    </submittedName>
</protein>
<name>A0A374P4X7_9FIRM</name>
<evidence type="ECO:0000313" key="2">
    <source>
        <dbReference type="Proteomes" id="UP000263014"/>
    </source>
</evidence>
<reference evidence="1 2" key="1">
    <citation type="submission" date="2018-08" db="EMBL/GenBank/DDBJ databases">
        <title>A genome reference for cultivated species of the human gut microbiota.</title>
        <authorList>
            <person name="Zou Y."/>
            <person name="Xue W."/>
            <person name="Luo G."/>
        </authorList>
    </citation>
    <scope>NUCLEOTIDE SEQUENCE [LARGE SCALE GENOMIC DNA]</scope>
    <source>
        <strain evidence="1 2">TM09-12</strain>
    </source>
</reference>
<organism evidence="1 2">
    <name type="scientific">Hungatella hathewayi</name>
    <dbReference type="NCBI Taxonomy" id="154046"/>
    <lineage>
        <taxon>Bacteria</taxon>
        <taxon>Bacillati</taxon>
        <taxon>Bacillota</taxon>
        <taxon>Clostridia</taxon>
        <taxon>Lachnospirales</taxon>
        <taxon>Lachnospiraceae</taxon>
        <taxon>Hungatella</taxon>
    </lineage>
</organism>